<protein>
    <submittedName>
        <fullName evidence="3">Actin-related protein 5</fullName>
    </submittedName>
</protein>
<proteinExistence type="inferred from homology"/>
<reference evidence="3" key="1">
    <citation type="submission" date="2025-08" db="UniProtKB">
        <authorList>
            <consortium name="RefSeq"/>
        </authorList>
    </citation>
    <scope>IDENTIFICATION</scope>
    <source>
        <tissue evidence="3">Whole Larva</tissue>
    </source>
</reference>
<dbReference type="Pfam" id="PF00022">
    <property type="entry name" value="Actin"/>
    <property type="match status" value="2"/>
</dbReference>
<sequence length="660" mass="75821">MDVIEFQDVKCVPDVVHTYTDDLNSIPIVIDNGSYYCRAGWSTSEEPLLIFKNLIAKPRKERSKKDTNEVIQAPPLQVGNDIINIEAVRFQLKTQFDRNVVTHFEAQEHLFDYTFSHLGIDTDKCIPHPIVMTEPYLNPNSSRQLMSELLFECYNVPSICYGIDSLFAYNFSQSEPSNDALIISMGYHTIHVIPIIDNETNFENTRRINTGGFHVISFLHRILQLKYPAHTNAITLSRAEELLHSICSIATDYREELKRWNDVDYYEKNIKKIQLPYSVASTSSTLTAEQQKERKKELARRLTEINARRRGERLAEDEEKLVKLQEIYELWEVHNDAEEFEYALGENGFESSDELEKSINLLKMRIKKTKQKILAANSAEELPEEPPNKQQKLNKIVFENEKAMHSYVQNAKKLRQDILSKKLSRKQKKQDMAKRRTAAGQERMRIISQLARKEKGNDDFGMRDEDWDIYKTISRDGGDSDSEAENEKLLELEEVIKTYDPTDDADSLAPAEAYQLHIGIEMYRAPELLFKPYMIGSGEAGLSEVIGYVLKLFSPEDQLKLAGNVIITGTLSQLPGLKKRILTDLISIRPFHSITNVTIMPNASLAPWHGAKAFSNTEICKNFSITKRDYEELGGDYLKHHIASNWYTPTPKEQLVEVDN</sequence>
<dbReference type="PANTHER" id="PTHR11937">
    <property type="entry name" value="ACTIN"/>
    <property type="match status" value="1"/>
</dbReference>
<accession>A0ABM1M2Q6</accession>
<organism evidence="2 3">
    <name type="scientific">Nicrophorus vespilloides</name>
    <name type="common">Boreal carrion beetle</name>
    <dbReference type="NCBI Taxonomy" id="110193"/>
    <lineage>
        <taxon>Eukaryota</taxon>
        <taxon>Metazoa</taxon>
        <taxon>Ecdysozoa</taxon>
        <taxon>Arthropoda</taxon>
        <taxon>Hexapoda</taxon>
        <taxon>Insecta</taxon>
        <taxon>Pterygota</taxon>
        <taxon>Neoptera</taxon>
        <taxon>Endopterygota</taxon>
        <taxon>Coleoptera</taxon>
        <taxon>Polyphaga</taxon>
        <taxon>Staphyliniformia</taxon>
        <taxon>Silphidae</taxon>
        <taxon>Nicrophorinae</taxon>
        <taxon>Nicrophorus</taxon>
    </lineage>
</organism>
<keyword evidence="2" id="KW-1185">Reference proteome</keyword>
<dbReference type="SMART" id="SM00268">
    <property type="entry name" value="ACTIN"/>
    <property type="match status" value="1"/>
</dbReference>
<dbReference type="InterPro" id="IPR004000">
    <property type="entry name" value="Actin"/>
</dbReference>
<dbReference type="Gene3D" id="3.30.420.40">
    <property type="match status" value="4"/>
</dbReference>
<comment type="similarity">
    <text evidence="1">Belongs to the actin family.</text>
</comment>
<dbReference type="CDD" id="cd10211">
    <property type="entry name" value="ASKHA_NBD_Arp5"/>
    <property type="match status" value="1"/>
</dbReference>
<dbReference type="SUPFAM" id="SSF53067">
    <property type="entry name" value="Actin-like ATPase domain"/>
    <property type="match status" value="2"/>
</dbReference>
<name>A0ABM1M2Q6_NICVS</name>
<evidence type="ECO:0000313" key="3">
    <source>
        <dbReference type="RefSeq" id="XP_017768856.1"/>
    </source>
</evidence>
<dbReference type="InterPro" id="IPR043129">
    <property type="entry name" value="ATPase_NBD"/>
</dbReference>
<dbReference type="Gene3D" id="3.90.640.10">
    <property type="entry name" value="Actin, Chain A, domain 4"/>
    <property type="match status" value="2"/>
</dbReference>
<dbReference type="Proteomes" id="UP000695000">
    <property type="component" value="Unplaced"/>
</dbReference>
<gene>
    <name evidence="3" type="primary">LOC108557001</name>
</gene>
<evidence type="ECO:0000313" key="2">
    <source>
        <dbReference type="Proteomes" id="UP000695000"/>
    </source>
</evidence>
<evidence type="ECO:0000256" key="1">
    <source>
        <dbReference type="RuleBase" id="RU000487"/>
    </source>
</evidence>
<dbReference type="RefSeq" id="XP_017768856.1">
    <property type="nucleotide sequence ID" value="XM_017913367.1"/>
</dbReference>
<dbReference type="GeneID" id="108557001"/>